<feature type="repeat" description="Cell wall-binding" evidence="2">
    <location>
        <begin position="48"/>
        <end position="67"/>
    </location>
</feature>
<dbReference type="SUPFAM" id="SSF69360">
    <property type="entry name" value="Cell wall binding repeat"/>
    <property type="match status" value="1"/>
</dbReference>
<name>A0ABW8S8Q3_9CLOT</name>
<dbReference type="InterPro" id="IPR018337">
    <property type="entry name" value="Cell_wall/Cho-bd_repeat"/>
</dbReference>
<keyword evidence="3" id="KW-0732">Signal</keyword>
<evidence type="ECO:0000313" key="5">
    <source>
        <dbReference type="Proteomes" id="UP001623600"/>
    </source>
</evidence>
<evidence type="ECO:0000256" key="2">
    <source>
        <dbReference type="PROSITE-ProRule" id="PRU00591"/>
    </source>
</evidence>
<evidence type="ECO:0000256" key="1">
    <source>
        <dbReference type="ARBA" id="ARBA00022737"/>
    </source>
</evidence>
<sequence length="249" mass="28008">MGKVKLTKIIASSLIAVSVLALNPIGASAEWRKDNTGWWYSEGDDSWAIGWRNIDGKYYNFDYSGYMQANTIVDGNTLDASGAVIKTGTGTLSREDFNFEGTDTTNSLKGYKNIIDWFYANDYVKGWGCYLSQKDSEYGKDKSQTSKGIKIGSSLSEVLVAYGNTEIKNVTSGDMLYMYADWKSDPEKKCVTYSYYEGITRFNIRFYFDSADKLVVIAYTVNESTFPQGIDMAQQLTNQYRAKIKTLSK</sequence>
<dbReference type="EMBL" id="JBJIAB010000030">
    <property type="protein sequence ID" value="MFL0167248.1"/>
    <property type="molecule type" value="Genomic_DNA"/>
</dbReference>
<feature type="chain" id="PRO_5047071274" evidence="3">
    <location>
        <begin position="30"/>
        <end position="249"/>
    </location>
</feature>
<dbReference type="PROSITE" id="PS51170">
    <property type="entry name" value="CW"/>
    <property type="match status" value="1"/>
</dbReference>
<keyword evidence="5" id="KW-1185">Reference proteome</keyword>
<dbReference type="Gene3D" id="2.10.270.10">
    <property type="entry name" value="Cholin Binding"/>
    <property type="match status" value="1"/>
</dbReference>
<dbReference type="RefSeq" id="WP_406762153.1">
    <property type="nucleotide sequence ID" value="NZ_JBJIAB010000030.1"/>
</dbReference>
<feature type="signal peptide" evidence="3">
    <location>
        <begin position="1"/>
        <end position="29"/>
    </location>
</feature>
<keyword evidence="1" id="KW-0677">Repeat</keyword>
<organism evidence="4 5">
    <name type="scientific">Candidatus Clostridium helianthi</name>
    <dbReference type="NCBI Taxonomy" id="3381660"/>
    <lineage>
        <taxon>Bacteria</taxon>
        <taxon>Bacillati</taxon>
        <taxon>Bacillota</taxon>
        <taxon>Clostridia</taxon>
        <taxon>Eubacteriales</taxon>
        <taxon>Clostridiaceae</taxon>
        <taxon>Clostridium</taxon>
    </lineage>
</organism>
<dbReference type="Proteomes" id="UP001623600">
    <property type="component" value="Unassembled WGS sequence"/>
</dbReference>
<accession>A0ABW8S8Q3</accession>
<proteinExistence type="predicted"/>
<evidence type="ECO:0000256" key="3">
    <source>
        <dbReference type="SAM" id="SignalP"/>
    </source>
</evidence>
<reference evidence="4 5" key="1">
    <citation type="submission" date="2024-11" db="EMBL/GenBank/DDBJ databases">
        <authorList>
            <person name="Heng Y.C."/>
            <person name="Lim A.C.H."/>
            <person name="Lee J.K.Y."/>
            <person name="Kittelmann S."/>
        </authorList>
    </citation>
    <scope>NUCLEOTIDE SEQUENCE [LARGE SCALE GENOMIC DNA]</scope>
    <source>
        <strain evidence="4 5">WILCCON 0112</strain>
    </source>
</reference>
<comment type="caution">
    <text evidence="4">The sequence shown here is derived from an EMBL/GenBank/DDBJ whole genome shotgun (WGS) entry which is preliminary data.</text>
</comment>
<gene>
    <name evidence="4" type="ORF">ACJDTP_19435</name>
</gene>
<protein>
    <submittedName>
        <fullName evidence="4">Uncharacterized protein</fullName>
    </submittedName>
</protein>
<evidence type="ECO:0000313" key="4">
    <source>
        <dbReference type="EMBL" id="MFL0167248.1"/>
    </source>
</evidence>